<dbReference type="EMBL" id="ONZP01000283">
    <property type="protein sequence ID" value="SPJ79814.1"/>
    <property type="molecule type" value="Genomic_DNA"/>
</dbReference>
<evidence type="ECO:0000256" key="3">
    <source>
        <dbReference type="ARBA" id="ARBA00022801"/>
    </source>
</evidence>
<evidence type="ECO:0000256" key="2">
    <source>
        <dbReference type="ARBA" id="ARBA00022670"/>
    </source>
</evidence>
<keyword evidence="7" id="KW-1185">Reference proteome</keyword>
<accession>A0AAE8MC67</accession>
<evidence type="ECO:0000313" key="6">
    <source>
        <dbReference type="EMBL" id="SPJ79814.1"/>
    </source>
</evidence>
<keyword evidence="2" id="KW-0645">Protease</keyword>
<feature type="region of interest" description="Disordered" evidence="4">
    <location>
        <begin position="168"/>
        <end position="295"/>
    </location>
</feature>
<sequence length="692" mass="77300">MARNLALNTAKESRMSSSTSPPAPTTDRRRSRISRLPASSQSPIPSQMQIHDEEEHSETEAPTFKSKQASKLAKRINWLDGQWGVSNWLPEDVRQAQPNQAPIAGETIRYLVKITKIAQRENVALAFLWDNNSQYNFLRQAVNKGNNPPRLLSTMAAQVYRDWNMKTGELGTSDNVSDLEPNPDSEDDTAKSKQEVSDSENESEAGEKTKAIAAPTSVKRPNQPSFPHPSPSPKKAASLARRSTAMPVFTRPASAAAGSPHLSEQGQLSQLPPKRKSDDETLTNPPPKRLEISKRPVWEDQVQPKAAALLKQLLEDDRLTSDSLEILSKVLVAPHPPTDNGKVNLIDPLWFKLNSKNPPERTKKFDNSSMVCFPIHHSDTKHWTLAVVFITADSMTLRHHDSMPGREGKHYNVVCARFQEWKEHHGFKHALSFKRIETCAHQRDTVNCGIHVLSCLRHELAGARCPEFLSPAQERELLIQSMKVVDRNATALSDTDHAIVCEFNKLLTAHKKRVDTEEQNKIWAEIGETTIDALAIQYKDAETRRALISADLIQAQQAVDNLVIQNDTLVDAINSITDALNCEGITPSPIHLNTLSKQDGTSQKELITNRSKAVGDLLASTFCEASDIAKGPLQRQVHGIAERVRDAREEVWRKKMELDKAESLVKRIAYKREAKEAVLKMIQQGQEGLFSS</sequence>
<feature type="domain" description="Ubiquitin-like protease family profile" evidence="5">
    <location>
        <begin position="290"/>
        <end position="459"/>
    </location>
</feature>
<organism evidence="6 7">
    <name type="scientific">Fusarium torulosum</name>
    <dbReference type="NCBI Taxonomy" id="33205"/>
    <lineage>
        <taxon>Eukaryota</taxon>
        <taxon>Fungi</taxon>
        <taxon>Dikarya</taxon>
        <taxon>Ascomycota</taxon>
        <taxon>Pezizomycotina</taxon>
        <taxon>Sordariomycetes</taxon>
        <taxon>Hypocreomycetidae</taxon>
        <taxon>Hypocreales</taxon>
        <taxon>Nectriaceae</taxon>
        <taxon>Fusarium</taxon>
    </lineage>
</organism>
<dbReference type="Pfam" id="PF02902">
    <property type="entry name" value="Peptidase_C48"/>
    <property type="match status" value="1"/>
</dbReference>
<comment type="caution">
    <text evidence="6">The sequence shown here is derived from an EMBL/GenBank/DDBJ whole genome shotgun (WGS) entry which is preliminary data.</text>
</comment>
<dbReference type="GO" id="GO:0008234">
    <property type="term" value="F:cysteine-type peptidase activity"/>
    <property type="evidence" value="ECO:0007669"/>
    <property type="project" value="InterPro"/>
</dbReference>
<gene>
    <name evidence="6" type="ORF">FTOL_08205</name>
</gene>
<proteinExistence type="inferred from homology"/>
<protein>
    <recommendedName>
        <fullName evidence="5">Ubiquitin-like protease family profile domain-containing protein</fullName>
    </recommendedName>
</protein>
<dbReference type="SUPFAM" id="SSF54001">
    <property type="entry name" value="Cysteine proteinases"/>
    <property type="match status" value="1"/>
</dbReference>
<evidence type="ECO:0000313" key="7">
    <source>
        <dbReference type="Proteomes" id="UP001187734"/>
    </source>
</evidence>
<evidence type="ECO:0000256" key="4">
    <source>
        <dbReference type="SAM" id="MobiDB-lite"/>
    </source>
</evidence>
<dbReference type="PROSITE" id="PS50600">
    <property type="entry name" value="ULP_PROTEASE"/>
    <property type="match status" value="1"/>
</dbReference>
<dbReference type="InterPro" id="IPR003653">
    <property type="entry name" value="Peptidase_C48_C"/>
</dbReference>
<dbReference type="Proteomes" id="UP001187734">
    <property type="component" value="Unassembled WGS sequence"/>
</dbReference>
<name>A0AAE8MC67_9HYPO</name>
<feature type="compositionally biased region" description="Low complexity" evidence="4">
    <location>
        <begin position="39"/>
        <end position="49"/>
    </location>
</feature>
<evidence type="ECO:0000259" key="5">
    <source>
        <dbReference type="PROSITE" id="PS50600"/>
    </source>
</evidence>
<feature type="region of interest" description="Disordered" evidence="4">
    <location>
        <begin position="1"/>
        <end position="67"/>
    </location>
</feature>
<dbReference type="GO" id="GO:0006508">
    <property type="term" value="P:proteolysis"/>
    <property type="evidence" value="ECO:0007669"/>
    <property type="project" value="UniProtKB-KW"/>
</dbReference>
<dbReference type="GO" id="GO:0019783">
    <property type="term" value="F:ubiquitin-like protein peptidase activity"/>
    <property type="evidence" value="ECO:0007669"/>
    <property type="project" value="UniProtKB-ARBA"/>
</dbReference>
<dbReference type="AlphaFoldDB" id="A0AAE8MC67"/>
<dbReference type="Gene3D" id="3.40.395.10">
    <property type="entry name" value="Adenoviral Proteinase, Chain A"/>
    <property type="match status" value="1"/>
</dbReference>
<evidence type="ECO:0000256" key="1">
    <source>
        <dbReference type="ARBA" id="ARBA00005234"/>
    </source>
</evidence>
<keyword evidence="3" id="KW-0378">Hydrolase</keyword>
<comment type="similarity">
    <text evidence="1">Belongs to the peptidase C48 family.</text>
</comment>
<reference evidence="6" key="1">
    <citation type="submission" date="2018-03" db="EMBL/GenBank/DDBJ databases">
        <authorList>
            <person name="Guldener U."/>
        </authorList>
    </citation>
    <scope>NUCLEOTIDE SEQUENCE</scope>
</reference>
<dbReference type="InterPro" id="IPR038765">
    <property type="entry name" value="Papain-like_cys_pep_sf"/>
</dbReference>